<proteinExistence type="predicted"/>
<dbReference type="Proteomes" id="UP000076128">
    <property type="component" value="Chromosome"/>
</dbReference>
<organism evidence="1 2">
    <name type="scientific">Frigidibacter mobilis</name>
    <dbReference type="NCBI Taxonomy" id="1335048"/>
    <lineage>
        <taxon>Bacteria</taxon>
        <taxon>Pseudomonadati</taxon>
        <taxon>Pseudomonadota</taxon>
        <taxon>Alphaproteobacteria</taxon>
        <taxon>Rhodobacterales</taxon>
        <taxon>Paracoccaceae</taxon>
        <taxon>Frigidibacter</taxon>
    </lineage>
</organism>
<evidence type="ECO:0000313" key="1">
    <source>
        <dbReference type="EMBL" id="AMY71162.1"/>
    </source>
</evidence>
<accession>A0A159Z700</accession>
<dbReference type="EMBL" id="CP012661">
    <property type="protein sequence ID" value="AMY71162.1"/>
    <property type="molecule type" value="Genomic_DNA"/>
</dbReference>
<gene>
    <name evidence="1" type="ORF">AKL17_3940</name>
</gene>
<dbReference type="KEGG" id="daa:AKL17_3940"/>
<sequence>MLVVTEAGLLVVGIESVVVQAMVAVRKRQVEAPVQKQPAQRAGTKQAMLIAML</sequence>
<dbReference type="STRING" id="1335048.AKL17_3940"/>
<keyword evidence="2" id="KW-1185">Reference proteome</keyword>
<protein>
    <submittedName>
        <fullName evidence="1">Uncharacterized protein</fullName>
    </submittedName>
</protein>
<evidence type="ECO:0000313" key="2">
    <source>
        <dbReference type="Proteomes" id="UP000076128"/>
    </source>
</evidence>
<name>A0A159Z700_9RHOB</name>
<reference evidence="1 2" key="1">
    <citation type="submission" date="2015-09" db="EMBL/GenBank/DDBJ databases">
        <title>Complete genome sequence of Defluviimonas alba cai42t isolated from an oilfield in Xinjiang.</title>
        <authorList>
            <person name="Geng S."/>
            <person name="Pan X."/>
            <person name="Wu X."/>
        </authorList>
    </citation>
    <scope>NUCLEOTIDE SEQUENCE [LARGE SCALE GENOMIC DNA]</scope>
    <source>
        <strain evidence="2">cai42</strain>
    </source>
</reference>
<dbReference type="AlphaFoldDB" id="A0A159Z700"/>